<evidence type="ECO:0000313" key="3">
    <source>
        <dbReference type="Proteomes" id="UP000557688"/>
    </source>
</evidence>
<evidence type="ECO:0000313" key="2">
    <source>
        <dbReference type="EMBL" id="MBB3173095.1"/>
    </source>
</evidence>
<gene>
    <name evidence="2" type="ORF">FHR90_000913</name>
</gene>
<dbReference type="InterPro" id="IPR024977">
    <property type="entry name" value="Apc4-like_WD40_dom"/>
</dbReference>
<accession>A0A839UWQ8</accession>
<dbReference type="EMBL" id="JACHXV010000003">
    <property type="protein sequence ID" value="MBB3173095.1"/>
    <property type="molecule type" value="Genomic_DNA"/>
</dbReference>
<proteinExistence type="predicted"/>
<dbReference type="Pfam" id="PF00400">
    <property type="entry name" value="WD40"/>
    <property type="match status" value="1"/>
</dbReference>
<dbReference type="Proteomes" id="UP000557688">
    <property type="component" value="Unassembled WGS sequence"/>
</dbReference>
<protein>
    <submittedName>
        <fullName evidence="2">WD40 repeat protein</fullName>
    </submittedName>
</protein>
<name>A0A839UWQ8_9PROT</name>
<comment type="caution">
    <text evidence="2">The sequence shown here is derived from an EMBL/GenBank/DDBJ whole genome shotgun (WGS) entry which is preliminary data.</text>
</comment>
<evidence type="ECO:0000259" key="1">
    <source>
        <dbReference type="Pfam" id="PF12894"/>
    </source>
</evidence>
<dbReference type="InterPro" id="IPR036322">
    <property type="entry name" value="WD40_repeat_dom_sf"/>
</dbReference>
<dbReference type="InterPro" id="IPR001680">
    <property type="entry name" value="WD40_rpt"/>
</dbReference>
<dbReference type="RefSeq" id="WP_183274832.1">
    <property type="nucleotide sequence ID" value="NZ_JACHXV010000003.1"/>
</dbReference>
<dbReference type="PANTHER" id="PTHR19879">
    <property type="entry name" value="TRANSCRIPTION INITIATION FACTOR TFIID"/>
    <property type="match status" value="1"/>
</dbReference>
<dbReference type="Gene3D" id="2.130.10.10">
    <property type="entry name" value="YVTN repeat-like/Quinoprotein amine dehydrogenase"/>
    <property type="match status" value="3"/>
</dbReference>
<dbReference type="Pfam" id="PF12894">
    <property type="entry name" value="ANAPC4_WD40"/>
    <property type="match status" value="1"/>
</dbReference>
<feature type="domain" description="Anaphase-promoting complex subunit 4-like WD40" evidence="1">
    <location>
        <begin position="293"/>
        <end position="359"/>
    </location>
</feature>
<dbReference type="InterPro" id="IPR015943">
    <property type="entry name" value="WD40/YVTN_repeat-like_dom_sf"/>
</dbReference>
<dbReference type="SMART" id="SM00320">
    <property type="entry name" value="WD40"/>
    <property type="match status" value="6"/>
</dbReference>
<dbReference type="PANTHER" id="PTHR19879:SF9">
    <property type="entry name" value="TRANSCRIPTION INITIATION FACTOR TFIID SUBUNIT 5"/>
    <property type="match status" value="1"/>
</dbReference>
<organism evidence="2 3">
    <name type="scientific">Endobacter medicaginis</name>
    <dbReference type="NCBI Taxonomy" id="1181271"/>
    <lineage>
        <taxon>Bacteria</taxon>
        <taxon>Pseudomonadati</taxon>
        <taxon>Pseudomonadota</taxon>
        <taxon>Alphaproteobacteria</taxon>
        <taxon>Acetobacterales</taxon>
        <taxon>Acetobacteraceae</taxon>
        <taxon>Endobacter</taxon>
    </lineage>
</organism>
<dbReference type="AlphaFoldDB" id="A0A839UWQ8"/>
<keyword evidence="3" id="KW-1185">Reference proteome</keyword>
<dbReference type="SUPFAM" id="SSF50978">
    <property type="entry name" value="WD40 repeat-like"/>
    <property type="match status" value="1"/>
</dbReference>
<sequence length="363" mass="37477">MSESDALDRALNDSSLLAMRGRASSAQAPITATAFLPDGSACAFADGDGVLHLTKRQAGTWPDPASWRAVAVHDGPVLSLAALPEGFASGGDDQRLCLTPPAGEPVLIDKARGWVGHLAAWLPARAKGAERPLLAVARGKSVEVRDDTGRLLKTFAHASTVEGVAFDPKGKRVFAAHYGGLSVWFIHAKFDSVRPLLWKGSHLAVAVHPAGEAVVSAMQENALHGWTLPAAGNLRMAGYPAKPLSMAFSRSGRWLASSGADAIVLWPFFGGGPAGKAPKELAQLPGRLVTRVAFHPVDDIVACGYDDGTAVLAELDGERLLPICGPKAGLGPVSALAFSPDGTALAIGGESGAMAVIDLAAKG</sequence>
<reference evidence="2 3" key="1">
    <citation type="submission" date="2020-08" db="EMBL/GenBank/DDBJ databases">
        <title>Genomic Encyclopedia of Type Strains, Phase III (KMG-III): the genomes of soil and plant-associated and newly described type strains.</title>
        <authorList>
            <person name="Whitman W."/>
        </authorList>
    </citation>
    <scope>NUCLEOTIDE SEQUENCE [LARGE SCALE GENOMIC DNA]</scope>
    <source>
        <strain evidence="2 3">CECT 8088</strain>
    </source>
</reference>